<proteinExistence type="predicted"/>
<name>A0A645FWT3_9ZZZZ</name>
<sequence>MIDNGAMKFDTEKPRMELLDPEFLEEFAKVMTFGAQKYAAHNWRKGLSASRLIGAAMRHLTAILRGEDIDPESGYSHTAHVACCVQFLYWTLKHKPETDDRFKLPSA</sequence>
<dbReference type="AlphaFoldDB" id="A0A645FWT3"/>
<dbReference type="EMBL" id="VSSQ01063345">
    <property type="protein sequence ID" value="MPN16393.1"/>
    <property type="molecule type" value="Genomic_DNA"/>
</dbReference>
<reference evidence="2" key="1">
    <citation type="submission" date="2019-08" db="EMBL/GenBank/DDBJ databases">
        <authorList>
            <person name="Kucharzyk K."/>
            <person name="Murdoch R.W."/>
            <person name="Higgins S."/>
            <person name="Loffler F."/>
        </authorList>
    </citation>
    <scope>NUCLEOTIDE SEQUENCE</scope>
</reference>
<feature type="domain" description="dATP/dGTP diphosphohydrolase N-terminal" evidence="1">
    <location>
        <begin position="5"/>
        <end position="101"/>
    </location>
</feature>
<dbReference type="InterPro" id="IPR044038">
    <property type="entry name" value="dATP/dGTP_diPOhydrolase_N"/>
</dbReference>
<protein>
    <recommendedName>
        <fullName evidence="1">dATP/dGTP diphosphohydrolase N-terminal domain-containing protein</fullName>
    </recommendedName>
</protein>
<dbReference type="Pfam" id="PF18909">
    <property type="entry name" value="dGTP_diPhyd_N"/>
    <property type="match status" value="1"/>
</dbReference>
<evidence type="ECO:0000313" key="2">
    <source>
        <dbReference type="EMBL" id="MPN16393.1"/>
    </source>
</evidence>
<accession>A0A645FWT3</accession>
<evidence type="ECO:0000259" key="1">
    <source>
        <dbReference type="Pfam" id="PF18909"/>
    </source>
</evidence>
<comment type="caution">
    <text evidence="2">The sequence shown here is derived from an EMBL/GenBank/DDBJ whole genome shotgun (WGS) entry which is preliminary data.</text>
</comment>
<organism evidence="2">
    <name type="scientific">bioreactor metagenome</name>
    <dbReference type="NCBI Taxonomy" id="1076179"/>
    <lineage>
        <taxon>unclassified sequences</taxon>
        <taxon>metagenomes</taxon>
        <taxon>ecological metagenomes</taxon>
    </lineage>
</organism>
<gene>
    <name evidence="2" type="ORF">SDC9_163733</name>
</gene>